<dbReference type="OrthoDB" id="902328at2759"/>
<accession>A0A1Y1HWN2</accession>
<proteinExistence type="predicted"/>
<reference evidence="1 2" key="1">
    <citation type="journal article" date="2014" name="Nat. Commun.">
        <title>Klebsormidium flaccidum genome reveals primary factors for plant terrestrial adaptation.</title>
        <authorList>
            <person name="Hori K."/>
            <person name="Maruyama F."/>
            <person name="Fujisawa T."/>
            <person name="Togashi T."/>
            <person name="Yamamoto N."/>
            <person name="Seo M."/>
            <person name="Sato S."/>
            <person name="Yamada T."/>
            <person name="Mori H."/>
            <person name="Tajima N."/>
            <person name="Moriyama T."/>
            <person name="Ikeuchi M."/>
            <person name="Watanabe M."/>
            <person name="Wada H."/>
            <person name="Kobayashi K."/>
            <person name="Saito M."/>
            <person name="Masuda T."/>
            <person name="Sasaki-Sekimoto Y."/>
            <person name="Mashiguchi K."/>
            <person name="Awai K."/>
            <person name="Shimojima M."/>
            <person name="Masuda S."/>
            <person name="Iwai M."/>
            <person name="Nobusawa T."/>
            <person name="Narise T."/>
            <person name="Kondo S."/>
            <person name="Saito H."/>
            <person name="Sato R."/>
            <person name="Murakawa M."/>
            <person name="Ihara Y."/>
            <person name="Oshima-Yamada Y."/>
            <person name="Ohtaka K."/>
            <person name="Satoh M."/>
            <person name="Sonobe K."/>
            <person name="Ishii M."/>
            <person name="Ohtani R."/>
            <person name="Kanamori-Sato M."/>
            <person name="Honoki R."/>
            <person name="Miyazaki D."/>
            <person name="Mochizuki H."/>
            <person name="Umetsu J."/>
            <person name="Higashi K."/>
            <person name="Shibata D."/>
            <person name="Kamiya Y."/>
            <person name="Sato N."/>
            <person name="Nakamura Y."/>
            <person name="Tabata S."/>
            <person name="Ida S."/>
            <person name="Kurokawa K."/>
            <person name="Ohta H."/>
        </authorList>
    </citation>
    <scope>NUCLEOTIDE SEQUENCE [LARGE SCALE GENOMIC DNA]</scope>
    <source>
        <strain evidence="1 2">NIES-2285</strain>
    </source>
</reference>
<evidence type="ECO:0000313" key="2">
    <source>
        <dbReference type="Proteomes" id="UP000054558"/>
    </source>
</evidence>
<dbReference type="Proteomes" id="UP000054558">
    <property type="component" value="Unassembled WGS sequence"/>
</dbReference>
<name>A0A1Y1HWN2_KLENI</name>
<gene>
    <name evidence="1" type="ORF">KFL_000500100</name>
</gene>
<dbReference type="EMBL" id="DF236999">
    <property type="protein sequence ID" value="GAQ80258.1"/>
    <property type="molecule type" value="Genomic_DNA"/>
</dbReference>
<keyword evidence="2" id="KW-1185">Reference proteome</keyword>
<dbReference type="PANTHER" id="PTHR33384">
    <property type="entry name" value="EXPRESSED PROTEIN"/>
    <property type="match status" value="1"/>
</dbReference>
<dbReference type="AlphaFoldDB" id="A0A1Y1HWN2"/>
<protein>
    <submittedName>
        <fullName evidence="1">Uncharacterized protein</fullName>
    </submittedName>
</protein>
<dbReference type="PANTHER" id="PTHR33384:SF1">
    <property type="entry name" value="EXPRESSED PROTEIN"/>
    <property type="match status" value="1"/>
</dbReference>
<evidence type="ECO:0000313" key="1">
    <source>
        <dbReference type="EMBL" id="GAQ80258.1"/>
    </source>
</evidence>
<sequence length="144" mass="15483">MAERRRWRGASREDGGNELVCPRAAKMPAEPHADLMSKARRRRNLVRGEEVGRELVDILLAKKVFGEPSCPASPPFLACSPPSRAGNPVIKDARFSFHSIGPSGLGASCQAFRPCAAAVRVEGFAEKTLFSPPKMSSAVPARIG</sequence>
<dbReference type="OMA" id="INTHIRP"/>
<organism evidence="1 2">
    <name type="scientific">Klebsormidium nitens</name>
    <name type="common">Green alga</name>
    <name type="synonym">Ulothrix nitens</name>
    <dbReference type="NCBI Taxonomy" id="105231"/>
    <lineage>
        <taxon>Eukaryota</taxon>
        <taxon>Viridiplantae</taxon>
        <taxon>Streptophyta</taxon>
        <taxon>Klebsormidiophyceae</taxon>
        <taxon>Klebsormidiales</taxon>
        <taxon>Klebsormidiaceae</taxon>
        <taxon>Klebsormidium</taxon>
    </lineage>
</organism>